<accession>A0A9K3IXR8</accession>
<dbReference type="EMBL" id="MNCJ02000320">
    <property type="protein sequence ID" value="KAF5804690.1"/>
    <property type="molecule type" value="Genomic_DNA"/>
</dbReference>
<proteinExistence type="predicted"/>
<name>A0A9K3IXR8_HELAN</name>
<gene>
    <name evidence="1" type="ORF">HanXRQr2_Chr05g0200041</name>
</gene>
<reference evidence="1" key="1">
    <citation type="journal article" date="2017" name="Nature">
        <title>The sunflower genome provides insights into oil metabolism, flowering and Asterid evolution.</title>
        <authorList>
            <person name="Badouin H."/>
            <person name="Gouzy J."/>
            <person name="Grassa C.J."/>
            <person name="Murat F."/>
            <person name="Staton S.E."/>
            <person name="Cottret L."/>
            <person name="Lelandais-Briere C."/>
            <person name="Owens G.L."/>
            <person name="Carrere S."/>
            <person name="Mayjonade B."/>
            <person name="Legrand L."/>
            <person name="Gill N."/>
            <person name="Kane N.C."/>
            <person name="Bowers J.E."/>
            <person name="Hubner S."/>
            <person name="Bellec A."/>
            <person name="Berard A."/>
            <person name="Berges H."/>
            <person name="Blanchet N."/>
            <person name="Boniface M.C."/>
            <person name="Brunel D."/>
            <person name="Catrice O."/>
            <person name="Chaidir N."/>
            <person name="Claudel C."/>
            <person name="Donnadieu C."/>
            <person name="Faraut T."/>
            <person name="Fievet G."/>
            <person name="Helmstetter N."/>
            <person name="King M."/>
            <person name="Knapp S.J."/>
            <person name="Lai Z."/>
            <person name="Le Paslier M.C."/>
            <person name="Lippi Y."/>
            <person name="Lorenzon L."/>
            <person name="Mandel J.R."/>
            <person name="Marage G."/>
            <person name="Marchand G."/>
            <person name="Marquand E."/>
            <person name="Bret-Mestries E."/>
            <person name="Morien E."/>
            <person name="Nambeesan S."/>
            <person name="Nguyen T."/>
            <person name="Pegot-Espagnet P."/>
            <person name="Pouilly N."/>
            <person name="Raftis F."/>
            <person name="Sallet E."/>
            <person name="Schiex T."/>
            <person name="Thomas J."/>
            <person name="Vandecasteele C."/>
            <person name="Vares D."/>
            <person name="Vear F."/>
            <person name="Vautrin S."/>
            <person name="Crespi M."/>
            <person name="Mangin B."/>
            <person name="Burke J.M."/>
            <person name="Salse J."/>
            <person name="Munos S."/>
            <person name="Vincourt P."/>
            <person name="Rieseberg L.H."/>
            <person name="Langlade N.B."/>
        </authorList>
    </citation>
    <scope>NUCLEOTIDE SEQUENCE</scope>
    <source>
        <tissue evidence="1">Leaves</tissue>
    </source>
</reference>
<keyword evidence="2" id="KW-1185">Reference proteome</keyword>
<dbReference type="Gramene" id="mRNA:HanXRQr2_Chr05g0200041">
    <property type="protein sequence ID" value="mRNA:HanXRQr2_Chr05g0200041"/>
    <property type="gene ID" value="HanXRQr2_Chr05g0200041"/>
</dbReference>
<dbReference type="AlphaFoldDB" id="A0A9K3IXR8"/>
<reference evidence="1" key="2">
    <citation type="submission" date="2020-06" db="EMBL/GenBank/DDBJ databases">
        <title>Helianthus annuus Genome sequencing and assembly Release 2.</title>
        <authorList>
            <person name="Gouzy J."/>
            <person name="Langlade N."/>
            <person name="Munos S."/>
        </authorList>
    </citation>
    <scope>NUCLEOTIDE SEQUENCE</scope>
    <source>
        <tissue evidence="1">Leaves</tissue>
    </source>
</reference>
<evidence type="ECO:0000313" key="1">
    <source>
        <dbReference type="EMBL" id="KAF5804690.1"/>
    </source>
</evidence>
<organism evidence="1 2">
    <name type="scientific">Helianthus annuus</name>
    <name type="common">Common sunflower</name>
    <dbReference type="NCBI Taxonomy" id="4232"/>
    <lineage>
        <taxon>Eukaryota</taxon>
        <taxon>Viridiplantae</taxon>
        <taxon>Streptophyta</taxon>
        <taxon>Embryophyta</taxon>
        <taxon>Tracheophyta</taxon>
        <taxon>Spermatophyta</taxon>
        <taxon>Magnoliopsida</taxon>
        <taxon>eudicotyledons</taxon>
        <taxon>Gunneridae</taxon>
        <taxon>Pentapetalae</taxon>
        <taxon>asterids</taxon>
        <taxon>campanulids</taxon>
        <taxon>Asterales</taxon>
        <taxon>Asteraceae</taxon>
        <taxon>Asteroideae</taxon>
        <taxon>Heliantheae alliance</taxon>
        <taxon>Heliantheae</taxon>
        <taxon>Helianthus</taxon>
    </lineage>
</organism>
<evidence type="ECO:0000313" key="2">
    <source>
        <dbReference type="Proteomes" id="UP000215914"/>
    </source>
</evidence>
<comment type="caution">
    <text evidence="1">The sequence shown here is derived from an EMBL/GenBank/DDBJ whole genome shotgun (WGS) entry which is preliminary data.</text>
</comment>
<sequence length="54" mass="6022">MGLGTKCKASTRSICYHSPHRIGIILDKESLLTTQKVLMCIMESQSHLKMMTLG</sequence>
<dbReference type="Proteomes" id="UP000215914">
    <property type="component" value="Unassembled WGS sequence"/>
</dbReference>
<protein>
    <submittedName>
        <fullName evidence="1">Uncharacterized protein</fullName>
    </submittedName>
</protein>